<proteinExistence type="predicted"/>
<dbReference type="RefSeq" id="WP_114435493.1">
    <property type="nucleotide sequence ID" value="NZ_QPJI01000023.1"/>
</dbReference>
<dbReference type="Proteomes" id="UP000253647">
    <property type="component" value="Unassembled WGS sequence"/>
</dbReference>
<accession>A0A368X3P0</accession>
<organism evidence="1 2">
    <name type="scientific">Marinobacter nauticus</name>
    <name type="common">Marinobacter hydrocarbonoclasticus</name>
    <name type="synonym">Marinobacter aquaeolei</name>
    <dbReference type="NCBI Taxonomy" id="2743"/>
    <lineage>
        <taxon>Bacteria</taxon>
        <taxon>Pseudomonadati</taxon>
        <taxon>Pseudomonadota</taxon>
        <taxon>Gammaproteobacteria</taxon>
        <taxon>Pseudomonadales</taxon>
        <taxon>Marinobacteraceae</taxon>
        <taxon>Marinobacter</taxon>
    </lineage>
</organism>
<reference evidence="1 2" key="1">
    <citation type="submission" date="2018-07" db="EMBL/GenBank/DDBJ databases">
        <title>Freshwater and sediment microbial communities from various areas in North America, analyzing microbe dynamics in response to fracking.</title>
        <authorList>
            <person name="Lamendella R."/>
        </authorList>
    </citation>
    <scope>NUCLEOTIDE SEQUENCE [LARGE SCALE GENOMIC DNA]</scope>
    <source>
        <strain evidence="1 2">105B</strain>
    </source>
</reference>
<sequence>MTKWDEIKSRLEHLGGSVKLLADGHTLHLRKVHDRKKIFVIVYVNGQVKGEWTKAEDENPVYPEARFWRPMKRAAYKKKAYASAKRAFGKKEADRMVTPRVIGFVPDFGTEGAAVAHLKKHFPDLEILEPDLDASK</sequence>
<comment type="caution">
    <text evidence="1">The sequence shown here is derived from an EMBL/GenBank/DDBJ whole genome shotgun (WGS) entry which is preliminary data.</text>
</comment>
<evidence type="ECO:0000313" key="1">
    <source>
        <dbReference type="EMBL" id="RCW62610.1"/>
    </source>
</evidence>
<gene>
    <name evidence="1" type="ORF">DET61_12312</name>
</gene>
<protein>
    <submittedName>
        <fullName evidence="1">Uncharacterized protein</fullName>
    </submittedName>
</protein>
<dbReference type="AlphaFoldDB" id="A0A368X3P0"/>
<dbReference type="EMBL" id="QPJI01000023">
    <property type="protein sequence ID" value="RCW62610.1"/>
    <property type="molecule type" value="Genomic_DNA"/>
</dbReference>
<evidence type="ECO:0000313" key="2">
    <source>
        <dbReference type="Proteomes" id="UP000253647"/>
    </source>
</evidence>
<name>A0A368X3P0_MARNT</name>